<dbReference type="InterPro" id="IPR011335">
    <property type="entry name" value="Restrct_endonuc-II-like"/>
</dbReference>
<dbReference type="InterPro" id="IPR003509">
    <property type="entry name" value="UPF0102_YraN-like"/>
</dbReference>
<comment type="similarity">
    <text evidence="1 2">Belongs to the UPF0102 family.</text>
</comment>
<keyword evidence="4" id="KW-1185">Reference proteome</keyword>
<gene>
    <name evidence="3" type="ORF">FSB75_07585</name>
</gene>
<dbReference type="EMBL" id="CP042433">
    <property type="protein sequence ID" value="QEC55757.1"/>
    <property type="molecule type" value="Genomic_DNA"/>
</dbReference>
<dbReference type="Gene3D" id="3.40.1350.10">
    <property type="match status" value="1"/>
</dbReference>
<dbReference type="Proteomes" id="UP000321204">
    <property type="component" value="Chromosome"/>
</dbReference>
<protein>
    <recommendedName>
        <fullName evidence="2">UPF0102 protein FSB75_07585</fullName>
    </recommendedName>
</protein>
<dbReference type="GO" id="GO:0003676">
    <property type="term" value="F:nucleic acid binding"/>
    <property type="evidence" value="ECO:0007669"/>
    <property type="project" value="InterPro"/>
</dbReference>
<evidence type="ECO:0000256" key="2">
    <source>
        <dbReference type="HAMAP-Rule" id="MF_00048"/>
    </source>
</evidence>
<proteinExistence type="inferred from homology"/>
<dbReference type="AlphaFoldDB" id="A0A5B8UGJ5"/>
<dbReference type="SUPFAM" id="SSF52980">
    <property type="entry name" value="Restriction endonuclease-like"/>
    <property type="match status" value="1"/>
</dbReference>
<name>A0A5B8UGJ5_9BACT</name>
<reference evidence="3 4" key="1">
    <citation type="journal article" date="2015" name="Int. J. Syst. Evol. Microbiol.">
        <title>Flavisolibacter ginsenosidimutans sp. nov., with ginsenoside-converting activity isolated from soil used for cultivating ginseng.</title>
        <authorList>
            <person name="Zhao Y."/>
            <person name="Liu Q."/>
            <person name="Kang M.S."/>
            <person name="Jin F."/>
            <person name="Yu H."/>
            <person name="Im W.T."/>
        </authorList>
    </citation>
    <scope>NUCLEOTIDE SEQUENCE [LARGE SCALE GENOMIC DNA]</scope>
    <source>
        <strain evidence="3 4">Gsoil 636</strain>
    </source>
</reference>
<organism evidence="3 4">
    <name type="scientific">Flavisolibacter ginsenosidimutans</name>
    <dbReference type="NCBI Taxonomy" id="661481"/>
    <lineage>
        <taxon>Bacteria</taxon>
        <taxon>Pseudomonadati</taxon>
        <taxon>Bacteroidota</taxon>
        <taxon>Chitinophagia</taxon>
        <taxon>Chitinophagales</taxon>
        <taxon>Chitinophagaceae</taxon>
        <taxon>Flavisolibacter</taxon>
    </lineage>
</organism>
<evidence type="ECO:0000313" key="4">
    <source>
        <dbReference type="Proteomes" id="UP000321204"/>
    </source>
</evidence>
<dbReference type="PANTHER" id="PTHR34039:SF1">
    <property type="entry name" value="UPF0102 PROTEIN YRAN"/>
    <property type="match status" value="1"/>
</dbReference>
<accession>A0A5B8UGJ5</accession>
<dbReference type="InterPro" id="IPR011856">
    <property type="entry name" value="tRNA_endonuc-like_dom_sf"/>
</dbReference>
<dbReference type="PANTHER" id="PTHR34039">
    <property type="entry name" value="UPF0102 PROTEIN YRAN"/>
    <property type="match status" value="1"/>
</dbReference>
<dbReference type="CDD" id="cd20736">
    <property type="entry name" value="PoNe_Nuclease"/>
    <property type="match status" value="1"/>
</dbReference>
<dbReference type="HAMAP" id="MF_00048">
    <property type="entry name" value="UPF0102"/>
    <property type="match status" value="1"/>
</dbReference>
<dbReference type="OrthoDB" id="9802516at2"/>
<evidence type="ECO:0000256" key="1">
    <source>
        <dbReference type="ARBA" id="ARBA00006738"/>
    </source>
</evidence>
<sequence length="119" mass="13926">MATHLEIGKAGERLAEDYLVQNGYSILHRNWRCGGHEEIDLVAMKDNKLHFVEVKYRTSTYGGHPEAAVNRQKIRILLRGVEQFLFIHKQYDDFRLDVLSITQLPGKEPEYYFIEDVTM</sequence>
<evidence type="ECO:0000313" key="3">
    <source>
        <dbReference type="EMBL" id="QEC55757.1"/>
    </source>
</evidence>
<dbReference type="KEGG" id="fgg:FSB75_07585"/>
<dbReference type="Pfam" id="PF02021">
    <property type="entry name" value="UPF0102"/>
    <property type="match status" value="1"/>
</dbReference>
<dbReference type="RefSeq" id="WP_146785065.1">
    <property type="nucleotide sequence ID" value="NZ_BAABIO010000001.1"/>
</dbReference>